<dbReference type="Proteomes" id="UP001597296">
    <property type="component" value="Unassembled WGS sequence"/>
</dbReference>
<proteinExistence type="predicted"/>
<organism evidence="2 3">
    <name type="scientific">Phaeospirillum tilakii</name>
    <dbReference type="NCBI Taxonomy" id="741673"/>
    <lineage>
        <taxon>Bacteria</taxon>
        <taxon>Pseudomonadati</taxon>
        <taxon>Pseudomonadota</taxon>
        <taxon>Alphaproteobacteria</taxon>
        <taxon>Rhodospirillales</taxon>
        <taxon>Rhodospirillaceae</taxon>
        <taxon>Phaeospirillum</taxon>
    </lineage>
</organism>
<dbReference type="InterPro" id="IPR007498">
    <property type="entry name" value="PqiA-like"/>
</dbReference>
<keyword evidence="1" id="KW-0472">Membrane</keyword>
<reference evidence="3" key="1">
    <citation type="journal article" date="2019" name="Int. J. Syst. Evol. Microbiol.">
        <title>The Global Catalogue of Microorganisms (GCM) 10K type strain sequencing project: providing services to taxonomists for standard genome sequencing and annotation.</title>
        <authorList>
            <consortium name="The Broad Institute Genomics Platform"/>
            <consortium name="The Broad Institute Genome Sequencing Center for Infectious Disease"/>
            <person name="Wu L."/>
            <person name="Ma J."/>
        </authorList>
    </citation>
    <scope>NUCLEOTIDE SEQUENCE [LARGE SCALE GENOMIC DNA]</scope>
    <source>
        <strain evidence="3">KCTC 15012</strain>
    </source>
</reference>
<accession>A0ABW5CBN4</accession>
<name>A0ABW5CBN4_9PROT</name>
<evidence type="ECO:0000256" key="1">
    <source>
        <dbReference type="SAM" id="Phobius"/>
    </source>
</evidence>
<feature type="transmembrane region" description="Helical" evidence="1">
    <location>
        <begin position="46"/>
        <end position="66"/>
    </location>
</feature>
<feature type="transmembrane region" description="Helical" evidence="1">
    <location>
        <begin position="174"/>
        <end position="198"/>
    </location>
</feature>
<evidence type="ECO:0000313" key="2">
    <source>
        <dbReference type="EMBL" id="MFD2234301.1"/>
    </source>
</evidence>
<dbReference type="RefSeq" id="WP_377316381.1">
    <property type="nucleotide sequence ID" value="NZ_JBHUIY010000019.1"/>
</dbReference>
<evidence type="ECO:0000313" key="3">
    <source>
        <dbReference type="Proteomes" id="UP001597296"/>
    </source>
</evidence>
<gene>
    <name evidence="2" type="ORF">ACFSNB_10845</name>
</gene>
<keyword evidence="1" id="KW-1133">Transmembrane helix</keyword>
<sequence length="208" mass="23046">MSDSLGACPECDALYRRRKLRRGEVARCPRCGARLYSRPRFDPEQMLGLVIGALLTYLIANAYPIVVLNLQGSINSATLFGSIAALWGEGRHLTAVLVFATTQLFPLLDLTILFALLMAVVRSRRRRVGRPRWFAPLLRFIQGMRPWGMTEVFMLGVLVALVKLSHMARIVPGAALWAFGALTVMLAVIVTFDLASLWDDPDPAPADH</sequence>
<dbReference type="Pfam" id="PF04403">
    <property type="entry name" value="PqiA"/>
    <property type="match status" value="1"/>
</dbReference>
<keyword evidence="1" id="KW-0812">Transmembrane</keyword>
<protein>
    <submittedName>
        <fullName evidence="2">Paraquat-inducible protein A</fullName>
    </submittedName>
</protein>
<comment type="caution">
    <text evidence="2">The sequence shown here is derived from an EMBL/GenBank/DDBJ whole genome shotgun (WGS) entry which is preliminary data.</text>
</comment>
<feature type="transmembrane region" description="Helical" evidence="1">
    <location>
        <begin position="95"/>
        <end position="120"/>
    </location>
</feature>
<dbReference type="EMBL" id="JBHUIY010000019">
    <property type="protein sequence ID" value="MFD2234301.1"/>
    <property type="molecule type" value="Genomic_DNA"/>
</dbReference>
<keyword evidence="3" id="KW-1185">Reference proteome</keyword>